<dbReference type="SUPFAM" id="SSF51556">
    <property type="entry name" value="Metallo-dependent hydrolases"/>
    <property type="match status" value="1"/>
</dbReference>
<evidence type="ECO:0000259" key="1">
    <source>
        <dbReference type="Pfam" id="PF07969"/>
    </source>
</evidence>
<gene>
    <name evidence="2" type="ORF">AVDCRST_MAG20-949</name>
</gene>
<dbReference type="Gene3D" id="3.20.20.140">
    <property type="entry name" value="Metal-dependent hydrolases"/>
    <property type="match status" value="1"/>
</dbReference>
<dbReference type="PANTHER" id="PTHR11647:SF1">
    <property type="entry name" value="COLLAPSIN RESPONSE MEDIATOR PROTEIN"/>
    <property type="match status" value="1"/>
</dbReference>
<organism evidence="2">
    <name type="scientific">uncultured Acidimicrobiales bacterium</name>
    <dbReference type="NCBI Taxonomy" id="310071"/>
    <lineage>
        <taxon>Bacteria</taxon>
        <taxon>Bacillati</taxon>
        <taxon>Actinomycetota</taxon>
        <taxon>Acidimicrobiia</taxon>
        <taxon>Acidimicrobiales</taxon>
        <taxon>environmental samples</taxon>
    </lineage>
</organism>
<proteinExistence type="predicted"/>
<dbReference type="InterPro" id="IPR011059">
    <property type="entry name" value="Metal-dep_hydrolase_composite"/>
</dbReference>
<dbReference type="InterPro" id="IPR013108">
    <property type="entry name" value="Amidohydro_3"/>
</dbReference>
<dbReference type="GO" id="GO:0005829">
    <property type="term" value="C:cytosol"/>
    <property type="evidence" value="ECO:0007669"/>
    <property type="project" value="TreeGrafter"/>
</dbReference>
<dbReference type="AlphaFoldDB" id="A0A6J4HIH7"/>
<dbReference type="InterPro" id="IPR032466">
    <property type="entry name" value="Metal_Hydrolase"/>
</dbReference>
<protein>
    <submittedName>
        <fullName evidence="2">N-acyl-D-aspartate/D-glutamate deacylase</fullName>
    </submittedName>
</protein>
<dbReference type="SUPFAM" id="SSF51338">
    <property type="entry name" value="Composite domain of metallo-dependent hydrolases"/>
    <property type="match status" value="1"/>
</dbReference>
<dbReference type="GO" id="GO:0016812">
    <property type="term" value="F:hydrolase activity, acting on carbon-nitrogen (but not peptide) bonds, in cyclic amides"/>
    <property type="evidence" value="ECO:0007669"/>
    <property type="project" value="TreeGrafter"/>
</dbReference>
<dbReference type="EMBL" id="CADCSY010000040">
    <property type="protein sequence ID" value="CAA9225729.1"/>
    <property type="molecule type" value="Genomic_DNA"/>
</dbReference>
<reference evidence="2" key="1">
    <citation type="submission" date="2020-02" db="EMBL/GenBank/DDBJ databases">
        <authorList>
            <person name="Meier V. D."/>
        </authorList>
    </citation>
    <scope>NUCLEOTIDE SEQUENCE</scope>
    <source>
        <strain evidence="2">AVDCRST_MAG20</strain>
    </source>
</reference>
<dbReference type="PANTHER" id="PTHR11647">
    <property type="entry name" value="HYDRANTOINASE/DIHYDROPYRIMIDINASE FAMILY MEMBER"/>
    <property type="match status" value="1"/>
</dbReference>
<name>A0A6J4HIH7_9ACTN</name>
<dbReference type="InterPro" id="IPR050378">
    <property type="entry name" value="Metallo-dep_Hydrolases_sf"/>
</dbReference>
<sequence>MAEHDLVVRGGTVVDGTGGPARSADVAITGGVVVEVGAVAGKGTREVDADGALVLPGFVDIHSHYDGQSTWDNHLAPSSWHGVTTAVMGNCGVGFAPVRPSDHDLLIELMEGVEDIPGVALHEGLSWEWRTFAEFLDAVDRLPHDIDVGAQLPHGALRVHVMGERGARREPATPDDISQMGAIARAAVEAGALGFTTSRTLNHRTSKGEPTPTLTAEADELVGIASAIGEAGTGVLQLVSDFGDLETEFAMMRRMVAESGRPLSFSLAQSPLAPDQWRTLLARLSEANADGLPMTAQVGVRAVGILMGLQCTLNPFMANPVFAEIAELPPEERARAMAEPSFRDRLLAAATRSDVRGRLGGRLIGAFDKMFVLGDPPDYEPDPSTSVAAVAERDGRAPEELAYEILAADGGRNLLYLPFLNYAAGNLDAVGEMLVHPHTVPGLSDGGAHVGTICDGSFPTSLLAMWGRDRARGRIDLPTIAARHCRDTARTVGLLDRGVLAPGFRGDLNVIDHDGLRLHRPEMHYDLPAGGKRLLQRVDGYLHTFVAGTETYAGGEATGALPGRLVRGAQAPPA</sequence>
<evidence type="ECO:0000313" key="2">
    <source>
        <dbReference type="EMBL" id="CAA9225729.1"/>
    </source>
</evidence>
<dbReference type="Pfam" id="PF07969">
    <property type="entry name" value="Amidohydro_3"/>
    <property type="match status" value="1"/>
</dbReference>
<feature type="domain" description="Amidohydrolase 3" evidence="1">
    <location>
        <begin position="45"/>
        <end position="551"/>
    </location>
</feature>
<accession>A0A6J4HIH7</accession>